<accession>A0A6I6JUZ3</accession>
<protein>
    <submittedName>
        <fullName evidence="2">DUF4386 family protein</fullName>
    </submittedName>
</protein>
<dbReference type="InterPro" id="IPR025495">
    <property type="entry name" value="DUF4386"/>
</dbReference>
<evidence type="ECO:0000256" key="1">
    <source>
        <dbReference type="SAM" id="Phobius"/>
    </source>
</evidence>
<dbReference type="RefSeq" id="WP_158865680.1">
    <property type="nucleotide sequence ID" value="NZ_CP046401.1"/>
</dbReference>
<evidence type="ECO:0000313" key="2">
    <source>
        <dbReference type="EMBL" id="QGY43997.1"/>
    </source>
</evidence>
<evidence type="ECO:0000313" key="3">
    <source>
        <dbReference type="Proteomes" id="UP000428260"/>
    </source>
</evidence>
<proteinExistence type="predicted"/>
<dbReference type="Proteomes" id="UP000428260">
    <property type="component" value="Chromosome"/>
</dbReference>
<reference evidence="2 3" key="1">
    <citation type="submission" date="2019-11" db="EMBL/GenBank/DDBJ databases">
        <authorList>
            <person name="Zheng R.K."/>
            <person name="Sun C.M."/>
        </authorList>
    </citation>
    <scope>NUCLEOTIDE SEQUENCE [LARGE SCALE GENOMIC DNA]</scope>
    <source>
        <strain evidence="2 3">WC007</strain>
    </source>
</reference>
<dbReference type="Pfam" id="PF14329">
    <property type="entry name" value="DUF4386"/>
    <property type="match status" value="1"/>
</dbReference>
<dbReference type="EMBL" id="CP046401">
    <property type="protein sequence ID" value="QGY43997.1"/>
    <property type="molecule type" value="Genomic_DNA"/>
</dbReference>
<keyword evidence="1" id="KW-0812">Transmembrane</keyword>
<keyword evidence="1" id="KW-1133">Transmembrane helix</keyword>
<keyword evidence="3" id="KW-1185">Reference proteome</keyword>
<keyword evidence="1" id="KW-0472">Membrane</keyword>
<feature type="transmembrane region" description="Helical" evidence="1">
    <location>
        <begin position="106"/>
        <end position="128"/>
    </location>
</feature>
<sequence>MKSYKKTARYTGTLFLTAMAASLIGGSLLETTQENSTPIVLIAGVTLEIVNALAVLGIGVLLFPVLKTIHPGAAKSYLGLRMLESLACTAAPLSLAFGANNSDLRIIFTGILIPLFFCSGALVLYWVLYKYHLLPRFISIWGFIGVTGIVVLNTFSIQTNLGMILAFPIILNEIFLGVWLITKGFKPKNQLYHIT</sequence>
<feature type="transmembrane region" description="Helical" evidence="1">
    <location>
        <begin position="140"/>
        <end position="157"/>
    </location>
</feature>
<dbReference type="AlphaFoldDB" id="A0A6I6JUZ3"/>
<feature type="transmembrane region" description="Helical" evidence="1">
    <location>
        <begin position="163"/>
        <end position="182"/>
    </location>
</feature>
<organism evidence="2 3">
    <name type="scientific">Maribellus comscasis</name>
    <dbReference type="NCBI Taxonomy" id="2681766"/>
    <lineage>
        <taxon>Bacteria</taxon>
        <taxon>Pseudomonadati</taxon>
        <taxon>Bacteroidota</taxon>
        <taxon>Bacteroidia</taxon>
        <taxon>Marinilabiliales</taxon>
        <taxon>Prolixibacteraceae</taxon>
        <taxon>Maribellus</taxon>
    </lineage>
</organism>
<gene>
    <name evidence="2" type="ORF">GM418_10110</name>
</gene>
<feature type="transmembrane region" description="Helical" evidence="1">
    <location>
        <begin position="39"/>
        <end position="66"/>
    </location>
</feature>
<name>A0A6I6JUZ3_9BACT</name>
<dbReference type="KEGG" id="mcos:GM418_10110"/>